<dbReference type="KEGG" id="pbp:STSP1_00430"/>
<dbReference type="InterPro" id="IPR003599">
    <property type="entry name" value="Ig_sub"/>
</dbReference>
<dbReference type="STRING" id="1941349.STSP1_00430"/>
<proteinExistence type="predicted"/>
<dbReference type="RefSeq" id="WP_085754773.1">
    <property type="nucleotide sequence ID" value="NZ_CP021023.1"/>
</dbReference>
<reference evidence="4" key="1">
    <citation type="submission" date="2017-04" db="EMBL/GenBank/DDBJ databases">
        <title>Comparative genomics and description of representatives of a novel lineage of planctomycetes thriving in anoxic sediments.</title>
        <authorList>
            <person name="Spring S."/>
            <person name="Bunk B."/>
            <person name="Sproer C."/>
        </authorList>
    </citation>
    <scope>NUCLEOTIDE SEQUENCE [LARGE SCALE GENOMIC DNA]</scope>
    <source>
        <strain evidence="4">ST-PulAB-D4</strain>
    </source>
</reference>
<organism evidence="3 4">
    <name type="scientific">Sedimentisphaera salicampi</name>
    <dbReference type="NCBI Taxonomy" id="1941349"/>
    <lineage>
        <taxon>Bacteria</taxon>
        <taxon>Pseudomonadati</taxon>
        <taxon>Planctomycetota</taxon>
        <taxon>Phycisphaerae</taxon>
        <taxon>Sedimentisphaerales</taxon>
        <taxon>Sedimentisphaeraceae</taxon>
        <taxon>Sedimentisphaera</taxon>
    </lineage>
</organism>
<dbReference type="InterPro" id="IPR013098">
    <property type="entry name" value="Ig_I-set"/>
</dbReference>
<dbReference type="Pfam" id="PF13385">
    <property type="entry name" value="Laminin_G_3"/>
    <property type="match status" value="1"/>
</dbReference>
<protein>
    <submittedName>
        <fullName evidence="3">Immunoglobulin I-set domain protein</fullName>
    </submittedName>
</protein>
<feature type="chain" id="PRO_5012280817" evidence="1">
    <location>
        <begin position="20"/>
        <end position="714"/>
    </location>
</feature>
<gene>
    <name evidence="3" type="ORF">STSP1_00430</name>
</gene>
<dbReference type="InterPro" id="IPR013783">
    <property type="entry name" value="Ig-like_fold"/>
</dbReference>
<dbReference type="EMBL" id="CP021023">
    <property type="protein sequence ID" value="ARN56060.1"/>
    <property type="molecule type" value="Genomic_DNA"/>
</dbReference>
<dbReference type="InterPro" id="IPR013320">
    <property type="entry name" value="ConA-like_dom_sf"/>
</dbReference>
<feature type="domain" description="Ig-like" evidence="2">
    <location>
        <begin position="354"/>
        <end position="451"/>
    </location>
</feature>
<dbReference type="Gene3D" id="2.60.120.200">
    <property type="match status" value="1"/>
</dbReference>
<dbReference type="Gene3D" id="2.60.40.10">
    <property type="entry name" value="Immunoglobulins"/>
    <property type="match status" value="1"/>
</dbReference>
<evidence type="ECO:0000313" key="3">
    <source>
        <dbReference type="EMBL" id="ARN56060.1"/>
    </source>
</evidence>
<name>A0A1W6LJT9_9BACT</name>
<sequence precursor="true">MKKVFLILFCCSVAASVWAGEIVPWFDDGDALVDYTAARDGDFGDITALNPGSTITFAAKFTPSVADVTEDSGPVAVIETGGTTFGSGIWICNGELHYAFRANVSGNNDRTFQDFEFADGAGAVKMGDIEAEQEVNAWVSVDLNSGIVLSSVNGVRRIVYLDTFPTSTNLTGNQTVTFLGAGTIDTGSMGGLNGANEPLLNAENTWGMTTVSGTTVRGQIFGEAVDPTLLPHDPSPAVRAENIDPDTFTEVSFDTAEDPENAGSQNSDVTGHFVTFYRGMDGDPNLGMAPLYETFVSAGADPITVPVNTPETFELELGQEVFWNVEEQMSGAPEGDSANIVGPLWNFETLPATPAAVSQPVDEAVFAGEQAVFEYTFTSKSAASSAWYKEGDPDTELLESDPDITIDLAQNGDEFTSTLYINNAEVADQGYYYCIAANTAGDTQSDSASLAVKRMVGYWPLDGDYQDYSGEENHLTPYEEPITEQWVDGVAPAVTGQALSTIEHRDTVAQTEPFAAAEYTDEVTMSMWIYWPGADSHPANNHLRTIFSSRDSSQNNWFWEFDQRTGWLTVNAPGYAPYGYYNLPKSEWVHLAVTSSADEVATFYVNGSEIDQTNPGRYSINTASVPVFLGTNQLDNLDFCTEAIFDEVRLYNYAMPPEDIAGLYYDVTGEQICVEPNAENLAYDINGDCTVGLEDFAEWSVDWLNSMLYPAAGE</sequence>
<dbReference type="InterPro" id="IPR036179">
    <property type="entry name" value="Ig-like_dom_sf"/>
</dbReference>
<dbReference type="Proteomes" id="UP000193334">
    <property type="component" value="Chromosome"/>
</dbReference>
<evidence type="ECO:0000313" key="4">
    <source>
        <dbReference type="Proteomes" id="UP000193334"/>
    </source>
</evidence>
<feature type="signal peptide" evidence="1">
    <location>
        <begin position="1"/>
        <end position="19"/>
    </location>
</feature>
<dbReference type="SUPFAM" id="SSF48726">
    <property type="entry name" value="Immunoglobulin"/>
    <property type="match status" value="1"/>
</dbReference>
<dbReference type="SUPFAM" id="SSF49899">
    <property type="entry name" value="Concanavalin A-like lectins/glucanases"/>
    <property type="match status" value="1"/>
</dbReference>
<dbReference type="Pfam" id="PF07679">
    <property type="entry name" value="I-set"/>
    <property type="match status" value="1"/>
</dbReference>
<keyword evidence="1" id="KW-0732">Signal</keyword>
<dbReference type="SMART" id="SM00409">
    <property type="entry name" value="IG"/>
    <property type="match status" value="1"/>
</dbReference>
<dbReference type="PROSITE" id="PS50835">
    <property type="entry name" value="IG_LIKE"/>
    <property type="match status" value="1"/>
</dbReference>
<dbReference type="InterPro" id="IPR007110">
    <property type="entry name" value="Ig-like_dom"/>
</dbReference>
<evidence type="ECO:0000256" key="1">
    <source>
        <dbReference type="SAM" id="SignalP"/>
    </source>
</evidence>
<evidence type="ECO:0000259" key="2">
    <source>
        <dbReference type="PROSITE" id="PS50835"/>
    </source>
</evidence>
<dbReference type="AlphaFoldDB" id="A0A1W6LJT9"/>
<accession>A0A1W6LJT9</accession>
<keyword evidence="4" id="KW-1185">Reference proteome</keyword>